<dbReference type="InterPro" id="IPR004013">
    <property type="entry name" value="PHP_dom"/>
</dbReference>
<dbReference type="InterPro" id="IPR016195">
    <property type="entry name" value="Pol/histidinol_Pase-like"/>
</dbReference>
<dbReference type="RefSeq" id="WP_013276003.1">
    <property type="nucleotide sequence ID" value="NC_014377.1"/>
</dbReference>
<sequence>MKVDLHLHTTFSDGTLTPEQVVDKAFSLNLRAIAITDHDTVDGIVPAVERAKKYPMLEVIPGIEINTYYGEEVHILGYYIDYLGNTLKSTLSALQEERINRIKKIIEKLQQLGIEISFEEVQAKASGSSIGRPHVARVLIDKKIVSSVDEAFALYLDQGKPAYVPRQKLTPYFAVDLIKKCGGIAVIAHPGVLKKQEIVKSLINYGIQGIEVYHKEHDDERVKYYKKIAMKYGLLMTGGSDCHGVPLLMGSRPVPYEYVVELKRFKKI</sequence>
<reference evidence="2 3" key="1">
    <citation type="journal article" date="2010" name="Stand. Genomic Sci.">
        <title>Complete genome sequence of Thermosediminibacter oceani type strain (JW/IW-1228P).</title>
        <authorList>
            <person name="Pitluck S."/>
            <person name="Yasawong M."/>
            <person name="Munk C."/>
            <person name="Nolan M."/>
            <person name="Lapidus A."/>
            <person name="Lucas S."/>
            <person name="Glavina Del Rio T."/>
            <person name="Tice H."/>
            <person name="Cheng J.F."/>
            <person name="Bruce D."/>
            <person name="Detter C."/>
            <person name="Tapia R."/>
            <person name="Han C."/>
            <person name="Goodwin L."/>
            <person name="Liolios K."/>
            <person name="Ivanova N."/>
            <person name="Mavromatis K."/>
            <person name="Mikhailova N."/>
            <person name="Pati A."/>
            <person name="Chen A."/>
            <person name="Palaniappan K."/>
            <person name="Land M."/>
            <person name="Hauser L."/>
            <person name="Chang Y.J."/>
            <person name="Jeffries C.D."/>
            <person name="Rohde M."/>
            <person name="Spring S."/>
            <person name="Sikorski J."/>
            <person name="Goker M."/>
            <person name="Woyke T."/>
            <person name="Bristow J."/>
            <person name="Eisen J.A."/>
            <person name="Markowitz V."/>
            <person name="Hugenholtz P."/>
            <person name="Kyrpides N.C."/>
            <person name="Klenk H.P."/>
        </authorList>
    </citation>
    <scope>NUCLEOTIDE SEQUENCE [LARGE SCALE GENOMIC DNA]</scope>
    <source>
        <strain evidence="3">ATCC BAA-1034 / DSM 16646 / JW/IW-1228P</strain>
    </source>
</reference>
<dbReference type="Gene3D" id="1.10.150.650">
    <property type="match status" value="1"/>
</dbReference>
<gene>
    <name evidence="2" type="ordered locus">Toce_1206</name>
</gene>
<dbReference type="GO" id="GO:0004534">
    <property type="term" value="F:5'-3' RNA exonuclease activity"/>
    <property type="evidence" value="ECO:0007669"/>
    <property type="project" value="TreeGrafter"/>
</dbReference>
<dbReference type="OrthoDB" id="9804333at2"/>
<dbReference type="PANTHER" id="PTHR42924">
    <property type="entry name" value="EXONUCLEASE"/>
    <property type="match status" value="1"/>
</dbReference>
<dbReference type="EMBL" id="CP002131">
    <property type="protein sequence ID" value="ADL07964.1"/>
    <property type="molecule type" value="Genomic_DNA"/>
</dbReference>
<dbReference type="GO" id="GO:0035312">
    <property type="term" value="F:5'-3' DNA exonuclease activity"/>
    <property type="evidence" value="ECO:0007669"/>
    <property type="project" value="TreeGrafter"/>
</dbReference>
<dbReference type="SMART" id="SM00481">
    <property type="entry name" value="POLIIIAc"/>
    <property type="match status" value="1"/>
</dbReference>
<dbReference type="InterPro" id="IPR003141">
    <property type="entry name" value="Pol/His_phosphatase_N"/>
</dbReference>
<dbReference type="STRING" id="555079.Toce_1206"/>
<dbReference type="CDD" id="cd07438">
    <property type="entry name" value="PHP_HisPPase_AMP"/>
    <property type="match status" value="1"/>
</dbReference>
<evidence type="ECO:0000313" key="3">
    <source>
        <dbReference type="Proteomes" id="UP000000272"/>
    </source>
</evidence>
<keyword evidence="3" id="KW-1185">Reference proteome</keyword>
<proteinExistence type="predicted"/>
<dbReference type="Pfam" id="PF02811">
    <property type="entry name" value="PHP"/>
    <property type="match status" value="1"/>
</dbReference>
<dbReference type="PANTHER" id="PTHR42924:SF3">
    <property type="entry name" value="POLYMERASE_HISTIDINOL PHOSPHATASE N-TERMINAL DOMAIN-CONTAINING PROTEIN"/>
    <property type="match status" value="1"/>
</dbReference>
<dbReference type="AlphaFoldDB" id="D9S3I7"/>
<dbReference type="InterPro" id="IPR052018">
    <property type="entry name" value="PHP_domain"/>
</dbReference>
<dbReference type="HOGENOM" id="CLU_067347_1_0_9"/>
<dbReference type="SUPFAM" id="SSF89550">
    <property type="entry name" value="PHP domain-like"/>
    <property type="match status" value="1"/>
</dbReference>
<name>D9S3I7_THEOJ</name>
<evidence type="ECO:0000259" key="1">
    <source>
        <dbReference type="SMART" id="SM00481"/>
    </source>
</evidence>
<dbReference type="Proteomes" id="UP000000272">
    <property type="component" value="Chromosome"/>
</dbReference>
<organism evidence="2 3">
    <name type="scientific">Thermosediminibacter oceani (strain ATCC BAA-1034 / DSM 16646 / JW/IW-1228P)</name>
    <dbReference type="NCBI Taxonomy" id="555079"/>
    <lineage>
        <taxon>Bacteria</taxon>
        <taxon>Bacillati</taxon>
        <taxon>Bacillota</taxon>
        <taxon>Clostridia</taxon>
        <taxon>Thermosediminibacterales</taxon>
        <taxon>Thermosediminibacteraceae</taxon>
        <taxon>Thermosediminibacter</taxon>
    </lineage>
</organism>
<feature type="domain" description="Polymerase/histidinol phosphatase N-terminal" evidence="1">
    <location>
        <begin position="3"/>
        <end position="69"/>
    </location>
</feature>
<accession>D9S3I7</accession>
<dbReference type="KEGG" id="toc:Toce_1206"/>
<dbReference type="Gene3D" id="3.20.20.140">
    <property type="entry name" value="Metal-dependent hydrolases"/>
    <property type="match status" value="1"/>
</dbReference>
<dbReference type="eggNOG" id="COG0613">
    <property type="taxonomic scope" value="Bacteria"/>
</dbReference>
<protein>
    <submittedName>
        <fullName evidence="2">PHP domain protein</fullName>
    </submittedName>
</protein>
<evidence type="ECO:0000313" key="2">
    <source>
        <dbReference type="EMBL" id="ADL07964.1"/>
    </source>
</evidence>